<organism evidence="2 3">
    <name type="scientific">Pilimelia columellifera subsp. columellifera</name>
    <dbReference type="NCBI Taxonomy" id="706583"/>
    <lineage>
        <taxon>Bacteria</taxon>
        <taxon>Bacillati</taxon>
        <taxon>Actinomycetota</taxon>
        <taxon>Actinomycetes</taxon>
        <taxon>Micromonosporales</taxon>
        <taxon>Micromonosporaceae</taxon>
        <taxon>Pilimelia</taxon>
    </lineage>
</organism>
<protein>
    <recommendedName>
        <fullName evidence="4">5-formyltetrahydrofolate cyclo-ligase</fullName>
    </recommendedName>
</protein>
<reference evidence="3" key="1">
    <citation type="journal article" date="2019" name="Int. J. Syst. Evol. Microbiol.">
        <title>The Global Catalogue of Microorganisms (GCM) 10K type strain sequencing project: providing services to taxonomists for standard genome sequencing and annotation.</title>
        <authorList>
            <consortium name="The Broad Institute Genomics Platform"/>
            <consortium name="The Broad Institute Genome Sequencing Center for Infectious Disease"/>
            <person name="Wu L."/>
            <person name="Ma J."/>
        </authorList>
    </citation>
    <scope>NUCLEOTIDE SEQUENCE [LARGE SCALE GENOMIC DNA]</scope>
    <source>
        <strain evidence="3">JCM 3367</strain>
    </source>
</reference>
<evidence type="ECO:0000313" key="2">
    <source>
        <dbReference type="EMBL" id="GAA2515197.1"/>
    </source>
</evidence>
<accession>A0ABP6AHD6</accession>
<dbReference type="Proteomes" id="UP001499978">
    <property type="component" value="Unassembled WGS sequence"/>
</dbReference>
<feature type="region of interest" description="Disordered" evidence="1">
    <location>
        <begin position="30"/>
        <end position="50"/>
    </location>
</feature>
<dbReference type="EMBL" id="BAAARY010000003">
    <property type="protein sequence ID" value="GAA2515197.1"/>
    <property type="molecule type" value="Genomic_DNA"/>
</dbReference>
<name>A0ABP6AHD6_9ACTN</name>
<sequence>MTRTELLRRRRALNRRIRAAVNQRRIAATVDDRAADPDVAPDDPGRAVAG</sequence>
<proteinExistence type="predicted"/>
<evidence type="ECO:0000256" key="1">
    <source>
        <dbReference type="SAM" id="MobiDB-lite"/>
    </source>
</evidence>
<gene>
    <name evidence="2" type="ORF">GCM10010201_09340</name>
</gene>
<comment type="caution">
    <text evidence="2">The sequence shown here is derived from an EMBL/GenBank/DDBJ whole genome shotgun (WGS) entry which is preliminary data.</text>
</comment>
<evidence type="ECO:0008006" key="4">
    <source>
        <dbReference type="Google" id="ProtNLM"/>
    </source>
</evidence>
<keyword evidence="3" id="KW-1185">Reference proteome</keyword>
<evidence type="ECO:0000313" key="3">
    <source>
        <dbReference type="Proteomes" id="UP001499978"/>
    </source>
</evidence>